<name>A0ABS5NP17_9BACI</name>
<dbReference type="Proteomes" id="UP000681027">
    <property type="component" value="Unassembled WGS sequence"/>
</dbReference>
<proteinExistence type="inferred from homology"/>
<comment type="similarity">
    <text evidence="1">Belongs to the NAD(P)H dehydrogenase (quinone) family.</text>
</comment>
<reference evidence="4 5" key="1">
    <citation type="submission" date="2021-05" db="EMBL/GenBank/DDBJ databases">
        <title>Novel Bacillus species.</title>
        <authorList>
            <person name="Liu G."/>
        </authorList>
    </citation>
    <scope>NUCLEOTIDE SEQUENCE [LARGE SCALE GENOMIC DNA]</scope>
    <source>
        <strain evidence="4 5">FJAT-49705</strain>
    </source>
</reference>
<gene>
    <name evidence="4" type="ORF">KHA94_04845</name>
</gene>
<dbReference type="PANTHER" id="PTHR10204:SF34">
    <property type="entry name" value="NAD(P)H DEHYDROGENASE [QUINONE] 1 ISOFORM 1"/>
    <property type="match status" value="1"/>
</dbReference>
<dbReference type="InterPro" id="IPR003680">
    <property type="entry name" value="Flavodoxin_fold"/>
</dbReference>
<feature type="domain" description="Flavodoxin-like fold" evidence="3">
    <location>
        <begin position="2"/>
        <end position="107"/>
    </location>
</feature>
<dbReference type="Gene3D" id="3.40.50.360">
    <property type="match status" value="1"/>
</dbReference>
<keyword evidence="5" id="KW-1185">Reference proteome</keyword>
<accession>A0ABS5NP17</accession>
<evidence type="ECO:0000313" key="4">
    <source>
        <dbReference type="EMBL" id="MBS4189540.1"/>
    </source>
</evidence>
<evidence type="ECO:0000259" key="3">
    <source>
        <dbReference type="Pfam" id="PF02525"/>
    </source>
</evidence>
<sequence length="126" mass="14160">MKGLTAAGHTIDLIDLHAGGSNPVMTAADLAAWRQKKVLDPLAQDYQRRLIAADHIIFIFPIWWECMPAITKGFLDKVIVKGIIYDEPKPGRLIVHHLPKLKRVSLLTVMSTPGIFYKLFFGKCHV</sequence>
<keyword evidence="2" id="KW-0560">Oxidoreductase</keyword>
<dbReference type="InterPro" id="IPR051545">
    <property type="entry name" value="NAD(P)H_dehydrogenase_qn"/>
</dbReference>
<dbReference type="InterPro" id="IPR029039">
    <property type="entry name" value="Flavoprotein-like_sf"/>
</dbReference>
<dbReference type="EMBL" id="JAGYPM010000001">
    <property type="protein sequence ID" value="MBS4189540.1"/>
    <property type="molecule type" value="Genomic_DNA"/>
</dbReference>
<dbReference type="PANTHER" id="PTHR10204">
    <property type="entry name" value="NAD P H OXIDOREDUCTASE-RELATED"/>
    <property type="match status" value="1"/>
</dbReference>
<dbReference type="SUPFAM" id="SSF52218">
    <property type="entry name" value="Flavoproteins"/>
    <property type="match status" value="1"/>
</dbReference>
<protein>
    <submittedName>
        <fullName evidence="4">NAD(P)H-dependent oxidoreductase</fullName>
    </submittedName>
</protein>
<dbReference type="Pfam" id="PF02525">
    <property type="entry name" value="Flavodoxin_2"/>
    <property type="match status" value="1"/>
</dbReference>
<evidence type="ECO:0000256" key="2">
    <source>
        <dbReference type="ARBA" id="ARBA00023002"/>
    </source>
</evidence>
<evidence type="ECO:0000256" key="1">
    <source>
        <dbReference type="ARBA" id="ARBA00006252"/>
    </source>
</evidence>
<organism evidence="4 5">
    <name type="scientific">Cytobacillus citreus</name>
    <dbReference type="NCBI Taxonomy" id="2833586"/>
    <lineage>
        <taxon>Bacteria</taxon>
        <taxon>Bacillati</taxon>
        <taxon>Bacillota</taxon>
        <taxon>Bacilli</taxon>
        <taxon>Bacillales</taxon>
        <taxon>Bacillaceae</taxon>
        <taxon>Cytobacillus</taxon>
    </lineage>
</organism>
<comment type="caution">
    <text evidence="4">The sequence shown here is derived from an EMBL/GenBank/DDBJ whole genome shotgun (WGS) entry which is preliminary data.</text>
</comment>
<evidence type="ECO:0000313" key="5">
    <source>
        <dbReference type="Proteomes" id="UP000681027"/>
    </source>
</evidence>